<evidence type="ECO:0000313" key="1">
    <source>
        <dbReference type="EMBL" id="AKP52045.1"/>
    </source>
</evidence>
<dbReference type="KEGG" id="camu:CA2015_2634"/>
<protein>
    <recommendedName>
        <fullName evidence="3">Outer membrane protein beta-barrel domain-containing protein</fullName>
    </recommendedName>
</protein>
<organism evidence="1 2">
    <name type="scientific">Cyclobacterium amurskyense</name>
    <dbReference type="NCBI Taxonomy" id="320787"/>
    <lineage>
        <taxon>Bacteria</taxon>
        <taxon>Pseudomonadati</taxon>
        <taxon>Bacteroidota</taxon>
        <taxon>Cytophagia</taxon>
        <taxon>Cytophagales</taxon>
        <taxon>Cyclobacteriaceae</taxon>
        <taxon>Cyclobacterium</taxon>
    </lineage>
</organism>
<proteinExistence type="predicted"/>
<dbReference type="RefSeq" id="WP_048642319.1">
    <property type="nucleotide sequence ID" value="NZ_CP012040.1"/>
</dbReference>
<evidence type="ECO:0000313" key="2">
    <source>
        <dbReference type="Proteomes" id="UP000036520"/>
    </source>
</evidence>
<gene>
    <name evidence="1" type="ORF">CA2015_2634</name>
</gene>
<reference evidence="1 2" key="1">
    <citation type="submission" date="2015-07" db="EMBL/GenBank/DDBJ databases">
        <authorList>
            <person name="Kim K.M."/>
        </authorList>
    </citation>
    <scope>NUCLEOTIDE SEQUENCE [LARGE SCALE GENOMIC DNA]</scope>
    <source>
        <strain evidence="1 2">KCTC 12363</strain>
    </source>
</reference>
<dbReference type="Proteomes" id="UP000036520">
    <property type="component" value="Chromosome"/>
</dbReference>
<dbReference type="AlphaFoldDB" id="A0A0H4PG65"/>
<name>A0A0H4PG65_9BACT</name>
<keyword evidence="2" id="KW-1185">Reference proteome</keyword>
<evidence type="ECO:0008006" key="3">
    <source>
        <dbReference type="Google" id="ProtNLM"/>
    </source>
</evidence>
<accession>A0A0H4PG65</accession>
<sequence length="252" mass="28462">MNITLSIYFSFSMNSYLIKSFLALVLVSGLSLGSSNGQNFYKEKVPRNNFLQGGIGLGTIYADNAGGIRNLDLLLRPGLSFTYGRKIHKNFDIRANLGYQRYKSQKIDYYSPVVIEIWSGMDQAITSKNNLLYLDVIPSFYLFGSNNHTSRKKINVYGGAGLGLLFNANQTVKKHFSGFSEHREAQVTGYIPFKGGLSYRFDLYTDIAFEGTLMLTFSDNLDGNEGFNRLNDHPLIGQIVIRRYLNPFKSIY</sequence>
<dbReference type="EMBL" id="CP012040">
    <property type="protein sequence ID" value="AKP52045.1"/>
    <property type="molecule type" value="Genomic_DNA"/>
</dbReference>
<dbReference type="STRING" id="320787.CA2015_2634"/>